<keyword evidence="1" id="KW-1133">Transmembrane helix</keyword>
<sequence length="180" mass="17979">MKNILKAAFVAATLVAGSAASAAVVVYTSTTTTPTPATSITTVDMNAGDFITVTEVLIPGDSAEFTFTALEALKVSNIALSGTGSNGGTDLANVEFGFTSATTQQFSTIIDFGGTAAGSATLGGFILGAGDSFTIYWEDGIIAPVGLTASFFTTAVPVPAALPMLAGGLALLGLARRKKA</sequence>
<feature type="chain" id="PRO_5020527638" description="VPLPA-CTERM sorting domain-containing protein" evidence="2">
    <location>
        <begin position="23"/>
        <end position="180"/>
    </location>
</feature>
<name>A0A4R6AZC6_9RHOB</name>
<feature type="signal peptide" evidence="2">
    <location>
        <begin position="1"/>
        <end position="22"/>
    </location>
</feature>
<organism evidence="3 4">
    <name type="scientific">Meridianimarinicoccus aquatilis</name>
    <dbReference type="NCBI Taxonomy" id="2552766"/>
    <lineage>
        <taxon>Bacteria</taxon>
        <taxon>Pseudomonadati</taxon>
        <taxon>Pseudomonadota</taxon>
        <taxon>Alphaproteobacteria</taxon>
        <taxon>Rhodobacterales</taxon>
        <taxon>Paracoccaceae</taxon>
        <taxon>Meridianimarinicoccus</taxon>
    </lineage>
</organism>
<accession>A0A4R6AZC6</accession>
<dbReference type="EMBL" id="SMZO01000021">
    <property type="protein sequence ID" value="TDL87786.1"/>
    <property type="molecule type" value="Genomic_DNA"/>
</dbReference>
<evidence type="ECO:0000313" key="3">
    <source>
        <dbReference type="EMBL" id="TDL87786.1"/>
    </source>
</evidence>
<comment type="caution">
    <text evidence="3">The sequence shown here is derived from an EMBL/GenBank/DDBJ whole genome shotgun (WGS) entry which is preliminary data.</text>
</comment>
<protein>
    <recommendedName>
        <fullName evidence="5">VPLPA-CTERM sorting domain-containing protein</fullName>
    </recommendedName>
</protein>
<proteinExistence type="predicted"/>
<keyword evidence="4" id="KW-1185">Reference proteome</keyword>
<dbReference type="Proteomes" id="UP000294562">
    <property type="component" value="Unassembled WGS sequence"/>
</dbReference>
<evidence type="ECO:0000256" key="1">
    <source>
        <dbReference type="SAM" id="Phobius"/>
    </source>
</evidence>
<evidence type="ECO:0000256" key="2">
    <source>
        <dbReference type="SAM" id="SignalP"/>
    </source>
</evidence>
<evidence type="ECO:0008006" key="5">
    <source>
        <dbReference type="Google" id="ProtNLM"/>
    </source>
</evidence>
<feature type="transmembrane region" description="Helical" evidence="1">
    <location>
        <begin position="151"/>
        <end position="175"/>
    </location>
</feature>
<dbReference type="AlphaFoldDB" id="A0A4R6AZC6"/>
<gene>
    <name evidence="3" type="ORF">E2L05_10615</name>
</gene>
<dbReference type="RefSeq" id="WP_133342890.1">
    <property type="nucleotide sequence ID" value="NZ_SMZO01000021.1"/>
</dbReference>
<keyword evidence="2" id="KW-0732">Signal</keyword>
<keyword evidence="1" id="KW-0812">Transmembrane</keyword>
<reference evidence="3 4" key="1">
    <citation type="submission" date="2019-03" db="EMBL/GenBank/DDBJ databases">
        <title>Rhodobacteraceae bacterium SM1902, a new member of the family Rhodobacteraceae isolated from Yantai.</title>
        <authorList>
            <person name="Sun Y."/>
        </authorList>
    </citation>
    <scope>NUCLEOTIDE SEQUENCE [LARGE SCALE GENOMIC DNA]</scope>
    <source>
        <strain evidence="3 4">SM1902</strain>
    </source>
</reference>
<evidence type="ECO:0000313" key="4">
    <source>
        <dbReference type="Proteomes" id="UP000294562"/>
    </source>
</evidence>
<keyword evidence="1" id="KW-0472">Membrane</keyword>
<dbReference type="OrthoDB" id="9910540at2"/>